<dbReference type="CDD" id="cd19756">
    <property type="entry name" value="Bbox2"/>
    <property type="match status" value="1"/>
</dbReference>
<dbReference type="GO" id="GO:0005654">
    <property type="term" value="C:nucleoplasm"/>
    <property type="evidence" value="ECO:0007669"/>
    <property type="project" value="TreeGrafter"/>
</dbReference>
<dbReference type="InterPro" id="IPR001841">
    <property type="entry name" value="Znf_RING"/>
</dbReference>
<dbReference type="AlphaFoldDB" id="A0AAD9K432"/>
<dbReference type="PANTHER" id="PTHR25462">
    <property type="entry name" value="BONUS, ISOFORM C-RELATED"/>
    <property type="match status" value="1"/>
</dbReference>
<evidence type="ECO:0000256" key="2">
    <source>
        <dbReference type="ARBA" id="ARBA00022771"/>
    </source>
</evidence>
<evidence type="ECO:0000256" key="3">
    <source>
        <dbReference type="ARBA" id="ARBA00022833"/>
    </source>
</evidence>
<feature type="compositionally biased region" description="Low complexity" evidence="6">
    <location>
        <begin position="579"/>
        <end position="588"/>
    </location>
</feature>
<dbReference type="SUPFAM" id="SSF57845">
    <property type="entry name" value="B-box zinc-binding domain"/>
    <property type="match status" value="1"/>
</dbReference>
<evidence type="ECO:0000259" key="8">
    <source>
        <dbReference type="PROSITE" id="PS50119"/>
    </source>
</evidence>
<evidence type="ECO:0000256" key="5">
    <source>
        <dbReference type="SAM" id="Coils"/>
    </source>
</evidence>
<proteinExistence type="predicted"/>
<name>A0AAD9K432_9ANNE</name>
<dbReference type="SMART" id="SM00336">
    <property type="entry name" value="BBOX"/>
    <property type="match status" value="1"/>
</dbReference>
<dbReference type="InterPro" id="IPR027370">
    <property type="entry name" value="Znf-RING_euk"/>
</dbReference>
<dbReference type="GO" id="GO:0045087">
    <property type="term" value="P:innate immune response"/>
    <property type="evidence" value="ECO:0007669"/>
    <property type="project" value="TreeGrafter"/>
</dbReference>
<dbReference type="InterPro" id="IPR017907">
    <property type="entry name" value="Znf_RING_CS"/>
</dbReference>
<sequence length="605" mass="67338">MMSKRHSGGPKEENYEHVLMCLICRSLFDDYDHQPKFLPCHHTFCKDCLREYVKQAGDEIECPSCRKTATIPSAGVVALQTNFYVKYIQSLVYGSGTTNGNVLECDIHPKSKLLYYCKDCSRSVCNQCCDGEGEKCADHKKVPLTTITEEYHQKLDATFSKANGVIEHKKAELEAMMKVLSEEKDKAMRNIDSAFEQHIHTLTRRATLLKNKVIAIYNEHVEKLENDLEEISTAMTCIVSLKEYHEDMVSKGYFMDTQKGIAEIDEVFTNISSRIQPKENHIVFEEKHGIEKYKASAKDLGRVRNSRPTQPRTDPEGNDATPVENVTARAEEFSSPGLDAATGYSPDTEGAVGGSVVRDPFPGIADGCLSSDREPGRRNCCPDDNSPFLDHSEDKPVNHCDGIAEGLASQHNSRLNICGHSLEKLDINSNTPITVPGVVRPKTLTSKSPVAHTLTGSSSSKIFKRPIQNGMIKHPDKSKCTNTKQKLPIGGLHSLHRSDPGPDLYSLTKLSTSQDQPTLALDPEIESLKQTDKMYHHLVYTSYDEEELLKELQCGKVHIDPTRVPELPQKQSSVDDSDSMMTVSSESTLSGNSEDLTISDEQSRL</sequence>
<dbReference type="EMBL" id="JAODUP010000062">
    <property type="protein sequence ID" value="KAK2164524.1"/>
    <property type="molecule type" value="Genomic_DNA"/>
</dbReference>
<keyword evidence="1" id="KW-0479">Metal-binding</keyword>
<dbReference type="GO" id="GO:0008270">
    <property type="term" value="F:zinc ion binding"/>
    <property type="evidence" value="ECO:0007669"/>
    <property type="project" value="UniProtKB-KW"/>
</dbReference>
<organism evidence="9 10">
    <name type="scientific">Paralvinella palmiformis</name>
    <dbReference type="NCBI Taxonomy" id="53620"/>
    <lineage>
        <taxon>Eukaryota</taxon>
        <taxon>Metazoa</taxon>
        <taxon>Spiralia</taxon>
        <taxon>Lophotrochozoa</taxon>
        <taxon>Annelida</taxon>
        <taxon>Polychaeta</taxon>
        <taxon>Sedentaria</taxon>
        <taxon>Canalipalpata</taxon>
        <taxon>Terebellida</taxon>
        <taxon>Terebelliformia</taxon>
        <taxon>Alvinellidae</taxon>
        <taxon>Paralvinella</taxon>
    </lineage>
</organism>
<evidence type="ECO:0000313" key="9">
    <source>
        <dbReference type="EMBL" id="KAK2164524.1"/>
    </source>
</evidence>
<dbReference type="Pfam" id="PF13445">
    <property type="entry name" value="zf-RING_UBOX"/>
    <property type="match status" value="1"/>
</dbReference>
<feature type="region of interest" description="Disordered" evidence="6">
    <location>
        <begin position="297"/>
        <end position="322"/>
    </location>
</feature>
<feature type="region of interest" description="Disordered" evidence="6">
    <location>
        <begin position="563"/>
        <end position="605"/>
    </location>
</feature>
<dbReference type="PROSITE" id="PS00518">
    <property type="entry name" value="ZF_RING_1"/>
    <property type="match status" value="1"/>
</dbReference>
<evidence type="ECO:0000256" key="4">
    <source>
        <dbReference type="PROSITE-ProRule" id="PRU00024"/>
    </source>
</evidence>
<dbReference type="GO" id="GO:0060340">
    <property type="term" value="P:positive regulation of type I interferon-mediated signaling pathway"/>
    <property type="evidence" value="ECO:0007669"/>
    <property type="project" value="TreeGrafter"/>
</dbReference>
<evidence type="ECO:0000259" key="7">
    <source>
        <dbReference type="PROSITE" id="PS50089"/>
    </source>
</evidence>
<dbReference type="InterPro" id="IPR013083">
    <property type="entry name" value="Znf_RING/FYVE/PHD"/>
</dbReference>
<dbReference type="InterPro" id="IPR047153">
    <property type="entry name" value="TRIM45/56/19-like"/>
</dbReference>
<dbReference type="SMART" id="SM00184">
    <property type="entry name" value="RING"/>
    <property type="match status" value="1"/>
</dbReference>
<dbReference type="Proteomes" id="UP001208570">
    <property type="component" value="Unassembled WGS sequence"/>
</dbReference>
<dbReference type="GO" id="GO:0061630">
    <property type="term" value="F:ubiquitin protein ligase activity"/>
    <property type="evidence" value="ECO:0007669"/>
    <property type="project" value="TreeGrafter"/>
</dbReference>
<keyword evidence="5" id="KW-0175">Coiled coil</keyword>
<protein>
    <submittedName>
        <fullName evidence="9">Uncharacterized protein</fullName>
    </submittedName>
</protein>
<evidence type="ECO:0000313" key="10">
    <source>
        <dbReference type="Proteomes" id="UP001208570"/>
    </source>
</evidence>
<feature type="coiled-coil region" evidence="5">
    <location>
        <begin position="166"/>
        <end position="234"/>
    </location>
</feature>
<keyword evidence="2 4" id="KW-0863">Zinc-finger</keyword>
<keyword evidence="10" id="KW-1185">Reference proteome</keyword>
<accession>A0AAD9K432</accession>
<gene>
    <name evidence="9" type="ORF">LSH36_62g01076</name>
</gene>
<dbReference type="Gene3D" id="3.30.40.10">
    <property type="entry name" value="Zinc/RING finger domain, C3HC4 (zinc finger)"/>
    <property type="match status" value="1"/>
</dbReference>
<dbReference type="SUPFAM" id="SSF57850">
    <property type="entry name" value="RING/U-box"/>
    <property type="match status" value="1"/>
</dbReference>
<dbReference type="Gene3D" id="3.30.160.60">
    <property type="entry name" value="Classic Zinc Finger"/>
    <property type="match status" value="1"/>
</dbReference>
<feature type="compositionally biased region" description="Polar residues" evidence="6">
    <location>
        <begin position="589"/>
        <end position="605"/>
    </location>
</feature>
<feature type="domain" description="RING-type" evidence="7">
    <location>
        <begin position="21"/>
        <end position="66"/>
    </location>
</feature>
<reference evidence="9" key="1">
    <citation type="journal article" date="2023" name="Mol. Biol. Evol.">
        <title>Third-Generation Sequencing Reveals the Adaptive Role of the Epigenome in Three Deep-Sea Polychaetes.</title>
        <authorList>
            <person name="Perez M."/>
            <person name="Aroh O."/>
            <person name="Sun Y."/>
            <person name="Lan Y."/>
            <person name="Juniper S.K."/>
            <person name="Young C.R."/>
            <person name="Angers B."/>
            <person name="Qian P.Y."/>
        </authorList>
    </citation>
    <scope>NUCLEOTIDE SEQUENCE</scope>
    <source>
        <strain evidence="9">P08H-3</strain>
    </source>
</reference>
<feature type="domain" description="B box-type" evidence="8">
    <location>
        <begin position="100"/>
        <end position="144"/>
    </location>
</feature>
<keyword evidence="3" id="KW-0862">Zinc</keyword>
<evidence type="ECO:0000256" key="6">
    <source>
        <dbReference type="SAM" id="MobiDB-lite"/>
    </source>
</evidence>
<dbReference type="PROSITE" id="PS50119">
    <property type="entry name" value="ZF_BBOX"/>
    <property type="match status" value="1"/>
</dbReference>
<evidence type="ECO:0000256" key="1">
    <source>
        <dbReference type="ARBA" id="ARBA00022723"/>
    </source>
</evidence>
<dbReference type="InterPro" id="IPR000315">
    <property type="entry name" value="Znf_B-box"/>
</dbReference>
<dbReference type="PROSITE" id="PS50089">
    <property type="entry name" value="ZF_RING_2"/>
    <property type="match status" value="1"/>
</dbReference>
<comment type="caution">
    <text evidence="9">The sequence shown here is derived from an EMBL/GenBank/DDBJ whole genome shotgun (WGS) entry which is preliminary data.</text>
</comment>
<dbReference type="PANTHER" id="PTHR25462:SF299">
    <property type="entry name" value="E3 UBIQUITIN-PROTEIN LIGASE TRIM56"/>
    <property type="match status" value="1"/>
</dbReference>